<keyword evidence="11" id="KW-1185">Reference proteome</keyword>
<evidence type="ECO:0000256" key="5">
    <source>
        <dbReference type="ARBA" id="ARBA00022842"/>
    </source>
</evidence>
<feature type="compositionally biased region" description="Basic and acidic residues" evidence="7">
    <location>
        <begin position="372"/>
        <end position="386"/>
    </location>
</feature>
<keyword evidence="3" id="KW-0808">Transferase</keyword>
<evidence type="ECO:0000256" key="3">
    <source>
        <dbReference type="ARBA" id="ARBA00022679"/>
    </source>
</evidence>
<dbReference type="InterPro" id="IPR002058">
    <property type="entry name" value="PAP_assoc"/>
</dbReference>
<dbReference type="PANTHER" id="PTHR12271:SF66">
    <property type="entry name" value="TERMINAL URIDYLYLTRANSFERASE TAILOR"/>
    <property type="match status" value="1"/>
</dbReference>
<comment type="caution">
    <text evidence="10">The sequence shown here is derived from an EMBL/GenBank/DDBJ whole genome shotgun (WGS) entry which is preliminary data.</text>
</comment>
<evidence type="ECO:0000256" key="1">
    <source>
        <dbReference type="ARBA" id="ARBA00001936"/>
    </source>
</evidence>
<evidence type="ECO:0000259" key="8">
    <source>
        <dbReference type="Pfam" id="PF03828"/>
    </source>
</evidence>
<evidence type="ECO:0000313" key="11">
    <source>
        <dbReference type="Proteomes" id="UP001142055"/>
    </source>
</evidence>
<dbReference type="CDD" id="cd05402">
    <property type="entry name" value="NT_PAP_TUTase"/>
    <property type="match status" value="1"/>
</dbReference>
<feature type="domain" description="Poly(A) RNA polymerase mitochondrial-like central palm" evidence="9">
    <location>
        <begin position="598"/>
        <end position="761"/>
    </location>
</feature>
<dbReference type="GO" id="GO:0050265">
    <property type="term" value="F:RNA uridylyltransferase activity"/>
    <property type="evidence" value="ECO:0007669"/>
    <property type="project" value="TreeGrafter"/>
</dbReference>
<sequence>MKFDEVFNSSKENVNKTPTTSGHSSTSTNNASLSSPSILSLQVATNSGEPSSETIANSDDKLSQLIGQVKIETTKNNETSQFQSAHSLLESLMKAPDRTGNQFSNSYINALYQNQNVSPYNQPYVPMTNNTEVDQLHDNVKSANSKGNSELPIDGNSSSVSKKSLLENNFNNKVNVFYNNEQDLYDSFNYGHPGIMPFSSQSPFSRFPSPFGSMAPFPSYPLPGYSMVPGVQPPMVPLFPGSAMYPNPGQACPPGYPYYAYQNMMNYYQQLCYNSSINMNRENPELHGNFHQELAQSGSKDLSPSLLEKKVPDTVEPKKSIRVDVNDLFSLSKAFAANYANANPNSTLNNIIQEGQGTVNDASGNDLNVSETRNKKERQLNRDKSNAKHNYVSIESAANSKNEIGQNQISSRKKKKGFVKLTHLSENFALDTMKLFRKELLTDFFTRRLMNDKRMNYIYTIIIQYFEYIDERLKQEDLNYLNFIDSYQYAYDDFFSYGSRFWEFIKKTMMFQPELFEYYLSLERKYQQLLPNGILQMRNILNEIKLDLTKKEEENNINVQQLKEETYKGPIKMEMVTYKKVDSRKLHQLICSITEVKVQIEKFIDNVQLSDEGEKNRNAFIDCLECALRESELSQFGPKLFKFGSLTNGLGTYDSDLDIVIKFNSVPVDILDYSTCMLALEVIQMILQNKFNIRNKDMIVPSKRCPIIKLNFNTCFPSMKNEIVQQQKNSGFNQTNLIEFNNCDISLITTYGVHNSKFLHFLTQYDRRFYELALILKYWAKKNELIDTTMFSTYAFTMLIIFFLQNQNPPVLPPINKLQSLAKIQPNKAPVKLHKYSFEFCDDIDMIGKSNNIQSTQELLIEFFRFYATFDFFNFAISPRTGTPIKKINLRQEKIETQCENFNIISYICIEDPFVLEHNVGYTFRGRNIKRWNDLLRFVACKATPKNCIKLITDPSNFSHNRLVSNLIALPFNLFCHEVKILYKNDIPYHHKMLLHTKPKIMLQEINHMPMTITSLSTMMELYFIVIRHLLIEYLRIPPINSAIIFQVNEDKLKCSIDFGYLSHINYRLNLRSQHEYGLLFAYSGKRNSDYAKRFKLLKKLRDQLCQQSNPLNLRDRKVQPNGVVEEWFKIDLVQSSTLPSSTQILPKSLLNSFANGSQLPIPGFIFRQIVPTNSNSWSIANKFSQLVHEIIYNFNYTIDRSNSICMFNSLIEEFFS</sequence>
<keyword evidence="6" id="KW-0175">Coiled coil</keyword>
<reference evidence="10" key="1">
    <citation type="submission" date="2022-12" db="EMBL/GenBank/DDBJ databases">
        <title>Genome assemblies of Blomia tropicalis.</title>
        <authorList>
            <person name="Cui Y."/>
        </authorList>
    </citation>
    <scope>NUCLEOTIDE SEQUENCE</scope>
    <source>
        <tissue evidence="10">Adult mites</tissue>
    </source>
</reference>
<dbReference type="GO" id="GO:0046872">
    <property type="term" value="F:metal ion binding"/>
    <property type="evidence" value="ECO:0007669"/>
    <property type="project" value="UniProtKB-KW"/>
</dbReference>
<evidence type="ECO:0000256" key="2">
    <source>
        <dbReference type="ARBA" id="ARBA00001946"/>
    </source>
</evidence>
<keyword evidence="5" id="KW-0460">Magnesium</keyword>
<feature type="compositionally biased region" description="Polar residues" evidence="7">
    <location>
        <begin position="359"/>
        <end position="371"/>
    </location>
</feature>
<dbReference type="Pfam" id="PF22600">
    <property type="entry name" value="MTPAP-like_central"/>
    <property type="match status" value="1"/>
</dbReference>
<comment type="cofactor">
    <cofactor evidence="1">
        <name>Mn(2+)</name>
        <dbReference type="ChEBI" id="CHEBI:29035"/>
    </cofactor>
</comment>
<dbReference type="InterPro" id="IPR043519">
    <property type="entry name" value="NT_sf"/>
</dbReference>
<feature type="compositionally biased region" description="Low complexity" evidence="7">
    <location>
        <begin position="17"/>
        <end position="37"/>
    </location>
</feature>
<comment type="cofactor">
    <cofactor evidence="2">
        <name>Mg(2+)</name>
        <dbReference type="ChEBI" id="CHEBI:18420"/>
    </cofactor>
</comment>
<dbReference type="AlphaFoldDB" id="A0A9Q0RM90"/>
<feature type="coiled-coil region" evidence="6">
    <location>
        <begin position="534"/>
        <end position="565"/>
    </location>
</feature>
<evidence type="ECO:0000256" key="6">
    <source>
        <dbReference type="SAM" id="Coils"/>
    </source>
</evidence>
<protein>
    <recommendedName>
        <fullName evidence="12">Polynucleotide adenylyltransferase</fullName>
    </recommendedName>
</protein>
<dbReference type="EMBL" id="JAPWDV010000002">
    <property type="protein sequence ID" value="KAJ6219235.1"/>
    <property type="molecule type" value="Genomic_DNA"/>
</dbReference>
<evidence type="ECO:0000259" key="9">
    <source>
        <dbReference type="Pfam" id="PF22600"/>
    </source>
</evidence>
<dbReference type="PANTHER" id="PTHR12271">
    <property type="entry name" value="POLY A POLYMERASE CID PAP -RELATED"/>
    <property type="match status" value="1"/>
</dbReference>
<dbReference type="InterPro" id="IPR054708">
    <property type="entry name" value="MTPAP-like_central"/>
</dbReference>
<feature type="region of interest" description="Disordered" evidence="7">
    <location>
        <begin position="1"/>
        <end position="37"/>
    </location>
</feature>
<evidence type="ECO:0000313" key="10">
    <source>
        <dbReference type="EMBL" id="KAJ6219235.1"/>
    </source>
</evidence>
<evidence type="ECO:0008006" key="12">
    <source>
        <dbReference type="Google" id="ProtNLM"/>
    </source>
</evidence>
<dbReference type="Pfam" id="PF03828">
    <property type="entry name" value="PAP_assoc"/>
    <property type="match status" value="1"/>
</dbReference>
<organism evidence="10 11">
    <name type="scientific">Blomia tropicalis</name>
    <name type="common">Mite</name>
    <dbReference type="NCBI Taxonomy" id="40697"/>
    <lineage>
        <taxon>Eukaryota</taxon>
        <taxon>Metazoa</taxon>
        <taxon>Ecdysozoa</taxon>
        <taxon>Arthropoda</taxon>
        <taxon>Chelicerata</taxon>
        <taxon>Arachnida</taxon>
        <taxon>Acari</taxon>
        <taxon>Acariformes</taxon>
        <taxon>Sarcoptiformes</taxon>
        <taxon>Astigmata</taxon>
        <taxon>Glycyphagoidea</taxon>
        <taxon>Echimyopodidae</taxon>
        <taxon>Blomia</taxon>
    </lineage>
</organism>
<dbReference type="GO" id="GO:0031123">
    <property type="term" value="P:RNA 3'-end processing"/>
    <property type="evidence" value="ECO:0007669"/>
    <property type="project" value="TreeGrafter"/>
</dbReference>
<feature type="compositionally biased region" description="Polar residues" evidence="7">
    <location>
        <begin position="7"/>
        <end position="16"/>
    </location>
</feature>
<evidence type="ECO:0000256" key="4">
    <source>
        <dbReference type="ARBA" id="ARBA00022723"/>
    </source>
</evidence>
<feature type="domain" description="PAP-associated" evidence="8">
    <location>
        <begin position="858"/>
        <end position="918"/>
    </location>
</feature>
<dbReference type="Proteomes" id="UP001142055">
    <property type="component" value="Chromosome 2"/>
</dbReference>
<dbReference type="SUPFAM" id="SSF81631">
    <property type="entry name" value="PAP/OAS1 substrate-binding domain"/>
    <property type="match status" value="1"/>
</dbReference>
<evidence type="ECO:0000256" key="7">
    <source>
        <dbReference type="SAM" id="MobiDB-lite"/>
    </source>
</evidence>
<dbReference type="SUPFAM" id="SSF81301">
    <property type="entry name" value="Nucleotidyltransferase"/>
    <property type="match status" value="1"/>
</dbReference>
<keyword evidence="4" id="KW-0479">Metal-binding</keyword>
<feature type="region of interest" description="Disordered" evidence="7">
    <location>
        <begin position="359"/>
        <end position="387"/>
    </location>
</feature>
<dbReference type="Gene3D" id="3.30.460.10">
    <property type="entry name" value="Beta Polymerase, domain 2"/>
    <property type="match status" value="1"/>
</dbReference>
<dbReference type="GO" id="GO:1990817">
    <property type="term" value="F:poly(A) RNA polymerase activity"/>
    <property type="evidence" value="ECO:0007669"/>
    <property type="project" value="UniProtKB-ARBA"/>
</dbReference>
<gene>
    <name evidence="10" type="ORF">RDWZM_005047</name>
</gene>
<name>A0A9Q0RM90_BLOTA</name>
<proteinExistence type="predicted"/>
<dbReference type="Gene3D" id="1.10.1410.10">
    <property type="match status" value="1"/>
</dbReference>
<accession>A0A9Q0RM90</accession>